<evidence type="ECO:0000256" key="3">
    <source>
        <dbReference type="ARBA" id="ARBA00022475"/>
    </source>
</evidence>
<dbReference type="InterPro" id="IPR000515">
    <property type="entry name" value="MetI-like"/>
</dbReference>
<evidence type="ECO:0000256" key="6">
    <source>
        <dbReference type="ARBA" id="ARBA00023136"/>
    </source>
</evidence>
<evidence type="ECO:0000313" key="10">
    <source>
        <dbReference type="EMBL" id="NYE46861.1"/>
    </source>
</evidence>
<dbReference type="Proteomes" id="UP000589036">
    <property type="component" value="Unassembled WGS sequence"/>
</dbReference>
<feature type="transmembrane region" description="Helical" evidence="7">
    <location>
        <begin position="283"/>
        <end position="303"/>
    </location>
</feature>
<evidence type="ECO:0000256" key="1">
    <source>
        <dbReference type="ARBA" id="ARBA00004651"/>
    </source>
</evidence>
<feature type="transmembrane region" description="Helical" evidence="7">
    <location>
        <begin position="177"/>
        <end position="200"/>
    </location>
</feature>
<evidence type="ECO:0000256" key="7">
    <source>
        <dbReference type="RuleBase" id="RU363032"/>
    </source>
</evidence>
<dbReference type="CDD" id="cd06261">
    <property type="entry name" value="TM_PBP2"/>
    <property type="match status" value="1"/>
</dbReference>
<dbReference type="Gene3D" id="1.10.3720.10">
    <property type="entry name" value="MetI-like"/>
    <property type="match status" value="1"/>
</dbReference>
<evidence type="ECO:0000259" key="9">
    <source>
        <dbReference type="PROSITE" id="PS50928"/>
    </source>
</evidence>
<keyword evidence="3" id="KW-1003">Cell membrane</keyword>
<keyword evidence="5 7" id="KW-1133">Transmembrane helix</keyword>
<feature type="region of interest" description="Disordered" evidence="8">
    <location>
        <begin position="1"/>
        <end position="20"/>
    </location>
</feature>
<dbReference type="PANTHER" id="PTHR30193:SF41">
    <property type="entry name" value="DIACETYLCHITOBIOSE UPTAKE SYSTEM PERMEASE PROTEIN NGCF"/>
    <property type="match status" value="1"/>
</dbReference>
<keyword evidence="2 7" id="KW-0813">Transport</keyword>
<comment type="similarity">
    <text evidence="7">Belongs to the binding-protein-dependent transport system permease family.</text>
</comment>
<evidence type="ECO:0000256" key="5">
    <source>
        <dbReference type="ARBA" id="ARBA00022989"/>
    </source>
</evidence>
<sequence length="313" mass="34267">MSAPTVTRGQDTAPRSRGEQVASAPLLQRLAGSPWSFLLPFLLVYGAFLLWPLLRGFWLSFTDTALNGSGGAFVGLANYAEALGDPMMWNALGNTAFFTVISTVPLVLIALAMALLVHSGLPGQWLWRLSFFLPFLLPVATVALVWKFLYNQDFGLINQFIGFFGGEGVGWLSDTGVAMWSIALTTVWWTVGFNFLLYLAALQSIPDHLYEAAAIDGAGAWARLRSITLPQLRGTTVVVCVLQLLASLKVFDQIYLMTMGGPQDSTRSLLLYVYDVGFTGYRFGYSAAVSYLFLAIVVVISIVQLRLAARRRA</sequence>
<keyword evidence="6 7" id="KW-0472">Membrane</keyword>
<gene>
    <name evidence="10" type="ORF">HDA32_001981</name>
</gene>
<evidence type="ECO:0000256" key="4">
    <source>
        <dbReference type="ARBA" id="ARBA00022692"/>
    </source>
</evidence>
<dbReference type="Pfam" id="PF00528">
    <property type="entry name" value="BPD_transp_1"/>
    <property type="match status" value="1"/>
</dbReference>
<comment type="subcellular location">
    <subcellularLocation>
        <location evidence="1 7">Cell membrane</location>
        <topology evidence="1 7">Multi-pass membrane protein</topology>
    </subcellularLocation>
</comment>
<evidence type="ECO:0000313" key="11">
    <source>
        <dbReference type="Proteomes" id="UP000589036"/>
    </source>
</evidence>
<feature type="domain" description="ABC transmembrane type-1" evidence="9">
    <location>
        <begin position="92"/>
        <end position="304"/>
    </location>
</feature>
<feature type="transmembrane region" description="Helical" evidence="7">
    <location>
        <begin position="35"/>
        <end position="54"/>
    </location>
</feature>
<dbReference type="InterPro" id="IPR035906">
    <property type="entry name" value="MetI-like_sf"/>
</dbReference>
<organism evidence="10 11">
    <name type="scientific">Spinactinospora alkalitolerans</name>
    <dbReference type="NCBI Taxonomy" id="687207"/>
    <lineage>
        <taxon>Bacteria</taxon>
        <taxon>Bacillati</taxon>
        <taxon>Actinomycetota</taxon>
        <taxon>Actinomycetes</taxon>
        <taxon>Streptosporangiales</taxon>
        <taxon>Nocardiopsidaceae</taxon>
        <taxon>Spinactinospora</taxon>
    </lineage>
</organism>
<keyword evidence="4 7" id="KW-0812">Transmembrane</keyword>
<keyword evidence="10" id="KW-0762">Sugar transport</keyword>
<evidence type="ECO:0000256" key="2">
    <source>
        <dbReference type="ARBA" id="ARBA00022448"/>
    </source>
</evidence>
<comment type="caution">
    <text evidence="10">The sequence shown here is derived from an EMBL/GenBank/DDBJ whole genome shotgun (WGS) entry which is preliminary data.</text>
</comment>
<protein>
    <submittedName>
        <fullName evidence="10">Multiple sugar transport system permease protein</fullName>
    </submittedName>
</protein>
<accession>A0A852TT81</accession>
<feature type="transmembrane region" description="Helical" evidence="7">
    <location>
        <begin position="96"/>
        <end position="117"/>
    </location>
</feature>
<reference evidence="10 11" key="1">
    <citation type="submission" date="2020-07" db="EMBL/GenBank/DDBJ databases">
        <title>Sequencing the genomes of 1000 actinobacteria strains.</title>
        <authorList>
            <person name="Klenk H.-P."/>
        </authorList>
    </citation>
    <scope>NUCLEOTIDE SEQUENCE [LARGE SCALE GENOMIC DNA]</scope>
    <source>
        <strain evidence="10 11">CXB654</strain>
    </source>
</reference>
<dbReference type="EMBL" id="JACCCC010000001">
    <property type="protein sequence ID" value="NYE46861.1"/>
    <property type="molecule type" value="Genomic_DNA"/>
</dbReference>
<evidence type="ECO:0000256" key="8">
    <source>
        <dbReference type="SAM" id="MobiDB-lite"/>
    </source>
</evidence>
<dbReference type="AlphaFoldDB" id="A0A852TT81"/>
<dbReference type="PROSITE" id="PS50928">
    <property type="entry name" value="ABC_TM1"/>
    <property type="match status" value="1"/>
</dbReference>
<name>A0A852TT81_9ACTN</name>
<feature type="transmembrane region" description="Helical" evidence="7">
    <location>
        <begin position="129"/>
        <end position="149"/>
    </location>
</feature>
<proteinExistence type="inferred from homology"/>
<dbReference type="InterPro" id="IPR051393">
    <property type="entry name" value="ABC_transporter_permease"/>
</dbReference>
<dbReference type="GO" id="GO:0005886">
    <property type="term" value="C:plasma membrane"/>
    <property type="evidence" value="ECO:0007669"/>
    <property type="project" value="UniProtKB-SubCell"/>
</dbReference>
<dbReference type="RefSeq" id="WP_179642897.1">
    <property type="nucleotide sequence ID" value="NZ_BAAAYY010000001.1"/>
</dbReference>
<feature type="compositionally biased region" description="Polar residues" evidence="8">
    <location>
        <begin position="1"/>
        <end position="10"/>
    </location>
</feature>
<dbReference type="GO" id="GO:0055085">
    <property type="term" value="P:transmembrane transport"/>
    <property type="evidence" value="ECO:0007669"/>
    <property type="project" value="InterPro"/>
</dbReference>
<keyword evidence="11" id="KW-1185">Reference proteome</keyword>
<dbReference type="SUPFAM" id="SSF161098">
    <property type="entry name" value="MetI-like"/>
    <property type="match status" value="1"/>
</dbReference>
<dbReference type="PANTHER" id="PTHR30193">
    <property type="entry name" value="ABC TRANSPORTER PERMEASE PROTEIN"/>
    <property type="match status" value="1"/>
</dbReference>